<gene>
    <name evidence="11" type="ORF">SeLEV6574_g02162</name>
</gene>
<feature type="domain" description="Squalene epoxidase" evidence="10">
    <location>
        <begin position="217"/>
        <end position="493"/>
    </location>
</feature>
<evidence type="ECO:0000313" key="12">
    <source>
        <dbReference type="Proteomes" id="UP000320475"/>
    </source>
</evidence>
<dbReference type="OrthoDB" id="1678617at2759"/>
<protein>
    <recommendedName>
        <fullName evidence="4 9">Squalene monooxygenase</fullName>
        <ecNumber evidence="4 9">1.14.14.17</ecNumber>
    </recommendedName>
</protein>
<evidence type="ECO:0000259" key="10">
    <source>
        <dbReference type="Pfam" id="PF08491"/>
    </source>
</evidence>
<comment type="cofactor">
    <cofactor evidence="1 9">
        <name>FAD</name>
        <dbReference type="ChEBI" id="CHEBI:57692"/>
    </cofactor>
</comment>
<dbReference type="InterPro" id="IPR040125">
    <property type="entry name" value="Squalene_monox"/>
</dbReference>
<dbReference type="GO" id="GO:0050660">
    <property type="term" value="F:flavin adenine dinucleotide binding"/>
    <property type="evidence" value="ECO:0007669"/>
    <property type="project" value="UniProtKB-UniRule"/>
</dbReference>
<evidence type="ECO:0000256" key="2">
    <source>
        <dbReference type="ARBA" id="ARBA00004154"/>
    </source>
</evidence>
<comment type="similarity">
    <text evidence="3 9">Belongs to the squalene monooxygenase family.</text>
</comment>
<dbReference type="AlphaFoldDB" id="A0A507D983"/>
<keyword evidence="5 9" id="KW-0285">Flavoprotein</keyword>
<keyword evidence="8" id="KW-0472">Membrane</keyword>
<dbReference type="InterPro" id="IPR013698">
    <property type="entry name" value="Squalene_epoxidase"/>
</dbReference>
<proteinExistence type="inferred from homology"/>
<comment type="function">
    <text evidence="9">Catalyzes the stereospecific oxidation of squalene to (S)-2,3-epoxysqualene, and is considered to be a rate-limiting enzyme in steroid biosynthesis.</text>
</comment>
<comment type="catalytic activity">
    <reaction evidence="9">
        <text>squalene + reduced [NADPH--hemoprotein reductase] + O2 = (S)-2,3-epoxysqualene + oxidized [NADPH--hemoprotein reductase] + H2O + H(+)</text>
        <dbReference type="Rhea" id="RHEA:25282"/>
        <dbReference type="Rhea" id="RHEA-COMP:11964"/>
        <dbReference type="Rhea" id="RHEA-COMP:11965"/>
        <dbReference type="ChEBI" id="CHEBI:15377"/>
        <dbReference type="ChEBI" id="CHEBI:15378"/>
        <dbReference type="ChEBI" id="CHEBI:15379"/>
        <dbReference type="ChEBI" id="CHEBI:15440"/>
        <dbReference type="ChEBI" id="CHEBI:15441"/>
        <dbReference type="ChEBI" id="CHEBI:57618"/>
        <dbReference type="ChEBI" id="CHEBI:58210"/>
        <dbReference type="EC" id="1.14.14.17"/>
    </reaction>
</comment>
<evidence type="ECO:0000313" key="11">
    <source>
        <dbReference type="EMBL" id="TPX48199.1"/>
    </source>
</evidence>
<evidence type="ECO:0000256" key="7">
    <source>
        <dbReference type="ARBA" id="ARBA00023002"/>
    </source>
</evidence>
<organism evidence="11 12">
    <name type="scientific">Synchytrium endobioticum</name>
    <dbReference type="NCBI Taxonomy" id="286115"/>
    <lineage>
        <taxon>Eukaryota</taxon>
        <taxon>Fungi</taxon>
        <taxon>Fungi incertae sedis</taxon>
        <taxon>Chytridiomycota</taxon>
        <taxon>Chytridiomycota incertae sedis</taxon>
        <taxon>Chytridiomycetes</taxon>
        <taxon>Synchytriales</taxon>
        <taxon>Synchytriaceae</taxon>
        <taxon>Synchytrium</taxon>
    </lineage>
</organism>
<name>A0A507D983_9FUNG</name>
<keyword evidence="9" id="KW-0256">Endoplasmic reticulum</keyword>
<dbReference type="EMBL" id="QEAM01000057">
    <property type="protein sequence ID" value="TPX48199.1"/>
    <property type="molecule type" value="Genomic_DNA"/>
</dbReference>
<dbReference type="UniPathway" id="UPA00767">
    <property type="reaction ID" value="UER00752"/>
</dbReference>
<reference evidence="11 12" key="1">
    <citation type="journal article" date="2019" name="Sci. Rep.">
        <title>Comparative genomics of chytrid fungi reveal insights into the obligate biotrophic and pathogenic lifestyle of Synchytrium endobioticum.</title>
        <authorList>
            <person name="van de Vossenberg B.T.L.H."/>
            <person name="Warris S."/>
            <person name="Nguyen H.D.T."/>
            <person name="van Gent-Pelzer M.P.E."/>
            <person name="Joly D.L."/>
            <person name="van de Geest H.C."/>
            <person name="Bonants P.J.M."/>
            <person name="Smith D.S."/>
            <person name="Levesque C.A."/>
            <person name="van der Lee T.A.J."/>
        </authorList>
    </citation>
    <scope>NUCLEOTIDE SEQUENCE [LARGE SCALE GENOMIC DNA]</scope>
    <source>
        <strain evidence="11 12">LEV6574</strain>
    </source>
</reference>
<dbReference type="Proteomes" id="UP000320475">
    <property type="component" value="Unassembled WGS sequence"/>
</dbReference>
<comment type="caution">
    <text evidence="11">The sequence shown here is derived from an EMBL/GenBank/DDBJ whole genome shotgun (WGS) entry which is preliminary data.</text>
</comment>
<accession>A0A507D983</accession>
<keyword evidence="6 9" id="KW-0274">FAD</keyword>
<keyword evidence="7 9" id="KW-0560">Oxidoreductase</keyword>
<dbReference type="Pfam" id="PF08491">
    <property type="entry name" value="SE"/>
    <property type="match status" value="1"/>
</dbReference>
<evidence type="ECO:0000256" key="8">
    <source>
        <dbReference type="ARBA" id="ARBA00023136"/>
    </source>
</evidence>
<evidence type="ECO:0000256" key="1">
    <source>
        <dbReference type="ARBA" id="ARBA00001974"/>
    </source>
</evidence>
<dbReference type="InterPro" id="IPR036188">
    <property type="entry name" value="FAD/NAD-bd_sf"/>
</dbReference>
<dbReference type="EC" id="1.14.14.17" evidence="4 9"/>
<dbReference type="PRINTS" id="PR00420">
    <property type="entry name" value="RNGMNOXGNASE"/>
</dbReference>
<dbReference type="SUPFAM" id="SSF51905">
    <property type="entry name" value="FAD/NAD(P)-binding domain"/>
    <property type="match status" value="1"/>
</dbReference>
<dbReference type="PANTHER" id="PTHR10835">
    <property type="entry name" value="SQUALENE MONOOXYGENASE"/>
    <property type="match status" value="1"/>
</dbReference>
<comment type="subcellular location">
    <subcellularLocation>
        <location evidence="9">Endoplasmic reticulum membrane</location>
        <topology evidence="9">Multi-pass membrane protein</topology>
    </subcellularLocation>
    <subcellularLocation>
        <location evidence="2">Microsome membrane</location>
        <topology evidence="2">Multi-pass membrane protein</topology>
    </subcellularLocation>
</comment>
<evidence type="ECO:0000256" key="5">
    <source>
        <dbReference type="ARBA" id="ARBA00022630"/>
    </source>
</evidence>
<dbReference type="GO" id="GO:0005789">
    <property type="term" value="C:endoplasmic reticulum membrane"/>
    <property type="evidence" value="ECO:0007669"/>
    <property type="project" value="UniProtKB-SubCell"/>
</dbReference>
<dbReference type="Gene3D" id="3.50.50.60">
    <property type="entry name" value="FAD/NAD(P)-binding domain"/>
    <property type="match status" value="1"/>
</dbReference>
<dbReference type="GO" id="GO:0004506">
    <property type="term" value="F:squalene monooxygenase activity"/>
    <property type="evidence" value="ECO:0007669"/>
    <property type="project" value="UniProtKB-UniRule"/>
</dbReference>
<evidence type="ECO:0000256" key="6">
    <source>
        <dbReference type="ARBA" id="ARBA00022827"/>
    </source>
</evidence>
<evidence type="ECO:0000256" key="4">
    <source>
        <dbReference type="ARBA" id="ARBA00012312"/>
    </source>
</evidence>
<evidence type="ECO:0000256" key="9">
    <source>
        <dbReference type="RuleBase" id="RU367121"/>
    </source>
</evidence>
<dbReference type="PANTHER" id="PTHR10835:SF0">
    <property type="entry name" value="SQUALENE MONOOXYGENASE"/>
    <property type="match status" value="1"/>
</dbReference>
<evidence type="ECO:0000256" key="3">
    <source>
        <dbReference type="ARBA" id="ARBA00008802"/>
    </source>
</evidence>
<sequence length="517" mass="55819">MLVNTSANLACIYTSGLPKDEYEVIIVGAGVLGSAMASALGRDGRTVLLIERDWSQPDRIVGELLQPGGINALRKLGLEECVEGIDGILVKGYVVFKDKEHQVLTYPKAVNSGVRLRGGQNKFGAACNDHAGNEYSNDHANGSAGISNNDTMQSLGVSFHHGRFVTNLRRAARSAPNVTCLEGTVGSLLKSHDGGRVIGVSVSVKSDSETEQFNLRAPLTIVADGCFSKFRKQVNSALESKQRSNFVGLVLTDCALPYPHYGHVVLAKPSPILLYQIGTHDTRILVDVPGKLPSAGNGELKEYMKTIIAHQLPKTIQPSFLSAVETDRLRSMPNSFLPPSTNKQEGVILLGDAMNMRHPLTGGGMTVALWDVVHVRELLSRDKVAKLSDSRAVISQMKSLHWRRKPLASVVNILAMALYDLFSAGDNAALRDLQAACFGYFKLGGRCVSTPVGLLAGLIPSPLTLVGHFFAVALYGSWMICSRDPIYKLPMNIVRSVQVLWKAVCVIGPVALSELKP</sequence>
<dbReference type="GO" id="GO:0006696">
    <property type="term" value="P:ergosterol biosynthetic process"/>
    <property type="evidence" value="ECO:0007669"/>
    <property type="project" value="TreeGrafter"/>
</dbReference>